<name>A0A376GGW4_9FLAO</name>
<gene>
    <name evidence="2" type="ORF">NCTC13456_02246</name>
</gene>
<dbReference type="EMBL" id="UFXS01000001">
    <property type="protein sequence ID" value="STD58622.1"/>
    <property type="molecule type" value="Genomic_DNA"/>
</dbReference>
<dbReference type="STRING" id="343874.GCA_000805695_00008"/>
<evidence type="ECO:0000313" key="2">
    <source>
        <dbReference type="EMBL" id="STD58622.1"/>
    </source>
</evidence>
<dbReference type="AlphaFoldDB" id="A0A376GGW4"/>
<evidence type="ECO:0000256" key="1">
    <source>
        <dbReference type="SAM" id="Phobius"/>
    </source>
</evidence>
<sequence length="85" mass="9921">MHAFIFVEILLLVVNKRADYILYYKPNIPIGIIEIKENNHSVGAGMQQGLEYAAILNLSFLFSTRVIVFYFMIKPFLIKLKLNWN</sequence>
<feature type="transmembrane region" description="Helical" evidence="1">
    <location>
        <begin position="52"/>
        <end position="73"/>
    </location>
</feature>
<proteinExistence type="predicted"/>
<organism evidence="2 3">
    <name type="scientific">Empedobacter falsenii</name>
    <dbReference type="NCBI Taxonomy" id="343874"/>
    <lineage>
        <taxon>Bacteria</taxon>
        <taxon>Pseudomonadati</taxon>
        <taxon>Bacteroidota</taxon>
        <taxon>Flavobacteriia</taxon>
        <taxon>Flavobacteriales</taxon>
        <taxon>Weeksellaceae</taxon>
        <taxon>Empedobacter</taxon>
    </lineage>
</organism>
<keyword evidence="1" id="KW-0472">Membrane</keyword>
<dbReference type="Gene3D" id="3.90.1570.30">
    <property type="match status" value="1"/>
</dbReference>
<dbReference type="Proteomes" id="UP000254737">
    <property type="component" value="Unassembled WGS sequence"/>
</dbReference>
<protein>
    <submittedName>
        <fullName evidence="2">Uncharacterized protein</fullName>
    </submittedName>
</protein>
<reference evidence="2 3" key="1">
    <citation type="submission" date="2018-06" db="EMBL/GenBank/DDBJ databases">
        <authorList>
            <consortium name="Pathogen Informatics"/>
            <person name="Doyle S."/>
        </authorList>
    </citation>
    <scope>NUCLEOTIDE SEQUENCE [LARGE SCALE GENOMIC DNA]</scope>
    <source>
        <strain evidence="2 3">NCTC13456</strain>
    </source>
</reference>
<accession>A0A376GGW4</accession>
<evidence type="ECO:0000313" key="3">
    <source>
        <dbReference type="Proteomes" id="UP000254737"/>
    </source>
</evidence>
<keyword evidence="1" id="KW-1133">Transmembrane helix</keyword>
<keyword evidence="1" id="KW-0812">Transmembrane</keyword>